<accession>A0ABX0E257</accession>
<sequence>MAGVTHADELLNLTVLCLPPSNLGPSRRERPERTVRRIPGNHDDLIAAYGTGCFDEFLWIFANGAKNANLDISENTRTMQSILRGKEVPVLCEALSRHHASPEELIQWGITDNGDSMLWLPVGDAESWPTVVIQAGQLDFVISEKSSTGVVLGLLAGALRISFFPDDFPSDHPEFSSDPCA</sequence>
<gene>
    <name evidence="1" type="ORF">G6048_41430</name>
</gene>
<organism evidence="1 2">
    <name type="scientific">Streptomyces ureilyticus</name>
    <dbReference type="NCBI Taxonomy" id="1775131"/>
    <lineage>
        <taxon>Bacteria</taxon>
        <taxon>Bacillati</taxon>
        <taxon>Actinomycetota</taxon>
        <taxon>Actinomycetes</taxon>
        <taxon>Kitasatosporales</taxon>
        <taxon>Streptomycetaceae</taxon>
        <taxon>Streptomyces</taxon>
    </lineage>
</organism>
<protein>
    <submittedName>
        <fullName evidence="1">Uncharacterized protein</fullName>
    </submittedName>
</protein>
<comment type="caution">
    <text evidence="1">The sequence shown here is derived from an EMBL/GenBank/DDBJ whole genome shotgun (WGS) entry which is preliminary data.</text>
</comment>
<reference evidence="1 2" key="1">
    <citation type="submission" date="2020-02" db="EMBL/GenBank/DDBJ databases">
        <title>Whole-genome analyses of novel actinobacteria.</title>
        <authorList>
            <person name="Sahin N."/>
            <person name="Tokatli A."/>
        </authorList>
    </citation>
    <scope>NUCLEOTIDE SEQUENCE [LARGE SCALE GENOMIC DNA]</scope>
    <source>
        <strain evidence="1 2">YC419</strain>
    </source>
</reference>
<dbReference type="EMBL" id="JAAKZX010000241">
    <property type="protein sequence ID" value="NGO48280.1"/>
    <property type="molecule type" value="Genomic_DNA"/>
</dbReference>
<keyword evidence="2" id="KW-1185">Reference proteome</keyword>
<dbReference type="RefSeq" id="WP_165344775.1">
    <property type="nucleotide sequence ID" value="NZ_JAAKZX010000241.1"/>
</dbReference>
<dbReference type="Proteomes" id="UP001518140">
    <property type="component" value="Unassembled WGS sequence"/>
</dbReference>
<evidence type="ECO:0000313" key="2">
    <source>
        <dbReference type="Proteomes" id="UP001518140"/>
    </source>
</evidence>
<proteinExistence type="predicted"/>
<name>A0ABX0E257_9ACTN</name>
<evidence type="ECO:0000313" key="1">
    <source>
        <dbReference type="EMBL" id="NGO48280.1"/>
    </source>
</evidence>